<accession>A0AAV6IRT0</accession>
<name>A0AAV6IRT0_9ERIC</name>
<dbReference type="AlphaFoldDB" id="A0AAV6IRT0"/>
<reference evidence="1" key="1">
    <citation type="submission" date="2020-08" db="EMBL/GenBank/DDBJ databases">
        <title>Plant Genome Project.</title>
        <authorList>
            <person name="Zhang R.-G."/>
        </authorList>
    </citation>
    <scope>NUCLEOTIDE SEQUENCE</scope>
    <source>
        <strain evidence="1">WSP0</strain>
        <tissue evidence="1">Leaf</tissue>
    </source>
</reference>
<dbReference type="SUPFAM" id="SSF56655">
    <property type="entry name" value="Carbohydrate phosphatase"/>
    <property type="match status" value="1"/>
</dbReference>
<comment type="caution">
    <text evidence="1">The sequence shown here is derived from an EMBL/GenBank/DDBJ whole genome shotgun (WGS) entry which is preliminary data.</text>
</comment>
<organism evidence="1 2">
    <name type="scientific">Rhododendron griersonianum</name>
    <dbReference type="NCBI Taxonomy" id="479676"/>
    <lineage>
        <taxon>Eukaryota</taxon>
        <taxon>Viridiplantae</taxon>
        <taxon>Streptophyta</taxon>
        <taxon>Embryophyta</taxon>
        <taxon>Tracheophyta</taxon>
        <taxon>Spermatophyta</taxon>
        <taxon>Magnoliopsida</taxon>
        <taxon>eudicotyledons</taxon>
        <taxon>Gunneridae</taxon>
        <taxon>Pentapetalae</taxon>
        <taxon>asterids</taxon>
        <taxon>Ericales</taxon>
        <taxon>Ericaceae</taxon>
        <taxon>Ericoideae</taxon>
        <taxon>Rhodoreae</taxon>
        <taxon>Rhododendron</taxon>
    </lineage>
</organism>
<evidence type="ECO:0000313" key="1">
    <source>
        <dbReference type="EMBL" id="KAG5531492.1"/>
    </source>
</evidence>
<proteinExistence type="predicted"/>
<dbReference type="Gene3D" id="3.40.190.80">
    <property type="match status" value="1"/>
</dbReference>
<sequence length="73" mass="7806">MNELNATIVEEAGGVVFCMDGGIFCVFDRKAVSILSNGVLHAKLLERIGPATEKLKKGAICIHSAVTEFEKGK</sequence>
<dbReference type="EMBL" id="JACTNZ010000009">
    <property type="protein sequence ID" value="KAG5531492.1"/>
    <property type="molecule type" value="Genomic_DNA"/>
</dbReference>
<protein>
    <submittedName>
        <fullName evidence="1">Uncharacterized protein</fullName>
    </submittedName>
</protein>
<dbReference type="Proteomes" id="UP000823749">
    <property type="component" value="Chromosome 9"/>
</dbReference>
<gene>
    <name evidence="1" type="ORF">RHGRI_026195</name>
</gene>
<evidence type="ECO:0000313" key="2">
    <source>
        <dbReference type="Proteomes" id="UP000823749"/>
    </source>
</evidence>
<keyword evidence="2" id="KW-1185">Reference proteome</keyword>